<dbReference type="Pfam" id="PF16983">
    <property type="entry name" value="MFS_MOT1"/>
    <property type="match status" value="1"/>
</dbReference>
<accession>A0ABD1WPT6</accession>
<evidence type="ECO:0000256" key="1">
    <source>
        <dbReference type="SAM" id="Phobius"/>
    </source>
</evidence>
<dbReference type="PANTHER" id="PTHR31970:SF0">
    <property type="entry name" value="MOLYBDATE TRANSPORTER 1"/>
    <property type="match status" value="1"/>
</dbReference>
<comment type="caution">
    <text evidence="2">The sequence shown here is derived from an EMBL/GenBank/DDBJ whole genome shotgun (WGS) entry which is preliminary data.</text>
</comment>
<sequence length="210" mass="24290">MKEEERRKENEETRDKLTYGLWLDGRASCCWRGKERAAEREENGVLLEREEKKCCRKKRCCWRQNKKKSSGLCWFGATPCCHGAEGIAGQYKFGRMSGWCVAFLGVAKLILGLVNYLVKILNQFLVGVLGVLLSFAGIELAMCSVNMNFKKESVVMLIARCFTCWLKDRDQTIEPNLKEFGLAFSIHIYEQLQTSLDYHYCRTDEKKEDQ</sequence>
<feature type="transmembrane region" description="Helical" evidence="1">
    <location>
        <begin position="124"/>
        <end position="143"/>
    </location>
</feature>
<proteinExistence type="predicted"/>
<keyword evidence="1" id="KW-0472">Membrane</keyword>
<dbReference type="Proteomes" id="UP001604277">
    <property type="component" value="Unassembled WGS sequence"/>
</dbReference>
<dbReference type="EMBL" id="JBFOLJ010000003">
    <property type="protein sequence ID" value="KAL2550718.1"/>
    <property type="molecule type" value="Genomic_DNA"/>
</dbReference>
<name>A0ABD1WPT6_9LAMI</name>
<evidence type="ECO:0000313" key="2">
    <source>
        <dbReference type="EMBL" id="KAL2550718.1"/>
    </source>
</evidence>
<organism evidence="2 3">
    <name type="scientific">Forsythia ovata</name>
    <dbReference type="NCBI Taxonomy" id="205694"/>
    <lineage>
        <taxon>Eukaryota</taxon>
        <taxon>Viridiplantae</taxon>
        <taxon>Streptophyta</taxon>
        <taxon>Embryophyta</taxon>
        <taxon>Tracheophyta</taxon>
        <taxon>Spermatophyta</taxon>
        <taxon>Magnoliopsida</taxon>
        <taxon>eudicotyledons</taxon>
        <taxon>Gunneridae</taxon>
        <taxon>Pentapetalae</taxon>
        <taxon>asterids</taxon>
        <taxon>lamiids</taxon>
        <taxon>Lamiales</taxon>
        <taxon>Oleaceae</taxon>
        <taxon>Forsythieae</taxon>
        <taxon>Forsythia</taxon>
    </lineage>
</organism>
<dbReference type="AlphaFoldDB" id="A0ABD1WPT6"/>
<evidence type="ECO:0000313" key="3">
    <source>
        <dbReference type="Proteomes" id="UP001604277"/>
    </source>
</evidence>
<reference evidence="3" key="1">
    <citation type="submission" date="2024-07" db="EMBL/GenBank/DDBJ databases">
        <title>Two chromosome-level genome assemblies of Korean endemic species Abeliophyllum distichum and Forsythia ovata (Oleaceae).</title>
        <authorList>
            <person name="Jang H."/>
        </authorList>
    </citation>
    <scope>NUCLEOTIDE SEQUENCE [LARGE SCALE GENOMIC DNA]</scope>
</reference>
<dbReference type="InterPro" id="IPR031563">
    <property type="entry name" value="MOT1/MOT2"/>
</dbReference>
<gene>
    <name evidence="2" type="ORF">Fot_12248</name>
</gene>
<keyword evidence="1" id="KW-1133">Transmembrane helix</keyword>
<feature type="transmembrane region" description="Helical" evidence="1">
    <location>
        <begin position="99"/>
        <end position="118"/>
    </location>
</feature>
<protein>
    <submittedName>
        <fullName evidence="2">Molybdate transporter 1-like</fullName>
    </submittedName>
</protein>
<dbReference type="PANTHER" id="PTHR31970">
    <property type="match status" value="1"/>
</dbReference>
<keyword evidence="3" id="KW-1185">Reference proteome</keyword>
<keyword evidence="1" id="KW-0812">Transmembrane</keyword>